<evidence type="ECO:0000313" key="2">
    <source>
        <dbReference type="Proteomes" id="UP001228277"/>
    </source>
</evidence>
<sequence length="326" mass="36464">MSYAVASRRRRVPNWAPVAARFAGQLVRHNLGTMQGVLSGRRTFRTYGDRSRTTSGQYTTNQHDAKRQYRYKRMSRWKRRRARKRVRATKSVLFKNLATKTLVRNQQITSTAAAGAQQFVAPLLYGWNGLGSSLTTIGADDVFQVTAAQLASDGEKYTFTDAVLDFTVRNTTASNAGIEVDVYEFYTRSHNRPFTDVNAIFVEAGTDTPTFPGGGVNPLSINVRGVTPFELPAALSYIKIIKKTKFLMSGNQAFTYQMKDRRYRTVYGDEVFGAANSFARDRWTKGCIVVFKSLTGITDTASISVGATRVYRFKINEENSLQDGTV</sequence>
<evidence type="ECO:0000313" key="1">
    <source>
        <dbReference type="EMBL" id="QDJ95228.1"/>
    </source>
</evidence>
<keyword evidence="2" id="KW-1185">Reference proteome</keyword>
<reference evidence="1" key="1">
    <citation type="submission" date="2019-02" db="EMBL/GenBank/DDBJ databases">
        <title>Diverse ssDNA viruses associated with capybara (Hydrochoerus hydrochaeris) in Brazil.</title>
        <authorList>
            <person name="Fontenele R.S."/>
            <person name="Lamas N.S."/>
            <person name="Lacorte C."/>
            <person name="Varsani A."/>
            <person name="Ribeiro S.G."/>
        </authorList>
    </citation>
    <scope>NUCLEOTIDE SEQUENCE</scope>
    <source>
        <strain evidence="1">Cap1_98</strain>
    </source>
</reference>
<gene>
    <name evidence="1" type="primary">cp</name>
</gene>
<proteinExistence type="predicted"/>
<organism evidence="1 2">
    <name type="scientific">Capybara virus 11_cap1_98</name>
    <dbReference type="NCBI Taxonomy" id="2585038"/>
    <lineage>
        <taxon>Viruses</taxon>
        <taxon>Monodnaviria</taxon>
        <taxon>Shotokuvirae</taxon>
        <taxon>Cressdnaviricota</taxon>
        <taxon>Repensiviricetes</taxon>
        <taxon>Geplafuvirales</taxon>
        <taxon>Geplanaviridae</taxon>
        <taxon>Wingardivirus</taxon>
        <taxon>Wingardivirus capibaris</taxon>
    </lineage>
</organism>
<dbReference type="EMBL" id="MK570173">
    <property type="protein sequence ID" value="QDJ95228.1"/>
    <property type="molecule type" value="Genomic_DNA"/>
</dbReference>
<protein>
    <submittedName>
        <fullName evidence="1">Capsid protein</fullName>
    </submittedName>
</protein>
<dbReference type="Proteomes" id="UP001228277">
    <property type="component" value="Segment"/>
</dbReference>
<accession>A0A514TRU7</accession>
<name>A0A514TRU7_9VIRU</name>